<organism evidence="1 2">
    <name type="scientific">Anaerofustis stercorihominis</name>
    <dbReference type="NCBI Taxonomy" id="214853"/>
    <lineage>
        <taxon>Bacteria</taxon>
        <taxon>Bacillati</taxon>
        <taxon>Bacillota</taxon>
        <taxon>Clostridia</taxon>
        <taxon>Eubacteriales</taxon>
        <taxon>Eubacteriaceae</taxon>
        <taxon>Anaerofustis</taxon>
    </lineage>
</organism>
<dbReference type="AlphaFoldDB" id="A0A3E3DX43"/>
<accession>A0A3E3DX43</accession>
<reference evidence="1 2" key="1">
    <citation type="submission" date="2018-08" db="EMBL/GenBank/DDBJ databases">
        <title>A genome reference for cultivated species of the human gut microbiota.</title>
        <authorList>
            <person name="Zou Y."/>
            <person name="Xue W."/>
            <person name="Luo G."/>
        </authorList>
    </citation>
    <scope>NUCLEOTIDE SEQUENCE [LARGE SCALE GENOMIC DNA]</scope>
    <source>
        <strain evidence="1 2">AM25-6</strain>
    </source>
</reference>
<name>A0A3E3DX43_9FIRM</name>
<protein>
    <submittedName>
        <fullName evidence="1">Uncharacterized protein</fullName>
    </submittedName>
</protein>
<sequence>MIGTTITYIEILNIRTKEDIINFAKDNNLVIAFGYSDDNIEFEGAIYDEIGVWEEEDIYVTKDKELIKDNEETECEDCKYKKYHFDNLPKAKIHAVYNGLWELDIDIPHEKFTIADDDFKGNGLIFALDDIGNLR</sequence>
<comment type="caution">
    <text evidence="1">The sequence shown here is derived from an EMBL/GenBank/DDBJ whole genome shotgun (WGS) entry which is preliminary data.</text>
</comment>
<dbReference type="Proteomes" id="UP000261212">
    <property type="component" value="Unassembled WGS sequence"/>
</dbReference>
<evidence type="ECO:0000313" key="2">
    <source>
        <dbReference type="Proteomes" id="UP000261212"/>
    </source>
</evidence>
<proteinExistence type="predicted"/>
<dbReference type="RefSeq" id="WP_117532449.1">
    <property type="nucleotide sequence ID" value="NZ_QUSM01000004.1"/>
</dbReference>
<dbReference type="EMBL" id="QUSM01000004">
    <property type="protein sequence ID" value="RGD73832.1"/>
    <property type="molecule type" value="Genomic_DNA"/>
</dbReference>
<gene>
    <name evidence="1" type="ORF">DW687_08635</name>
</gene>
<evidence type="ECO:0000313" key="1">
    <source>
        <dbReference type="EMBL" id="RGD73832.1"/>
    </source>
</evidence>